<evidence type="ECO:0000256" key="2">
    <source>
        <dbReference type="ARBA" id="ARBA00022737"/>
    </source>
</evidence>
<feature type="non-terminal residue" evidence="3">
    <location>
        <position position="1"/>
    </location>
</feature>
<protein>
    <submittedName>
        <fullName evidence="3">LRC57 protein</fullName>
    </submittedName>
</protein>
<gene>
    <name evidence="3" type="primary">Lrrc57_1</name>
    <name evidence="3" type="ORF">GTO93_0003397</name>
</gene>
<feature type="non-terminal residue" evidence="3">
    <location>
        <position position="317"/>
    </location>
</feature>
<sequence length="317" mass="35059">MGNSALKTHLETSQKTGVFQLTGKGLLEFPEDLQRLSSNLRTVNLSDNKIEVLPPFIGVFLVLKSLTLNCNKLTSLPEEIGKLRKLETLHLNGNRLQSLPASVGGLAALRTLGLSANRFREVPAGLGMLRHLDLLDLSRNRIQTVPASVGELQAIEINLNQNQISTVSPEVSRSPRLKVLRLEENCLELSSVPLSLLSQSQVSLLALEGNLFEIKMMRDLEGYDKVSAADVFSCLSVCHLLEQQTYFPVCLPCCVCLLTVMCSLSSSTWSASLPPRRSLPEAWSLVRELHLLAWDHDGDEGYVRLCSSACDHVTWRE</sequence>
<dbReference type="SMART" id="SM00364">
    <property type="entry name" value="LRR_BAC"/>
    <property type="match status" value="5"/>
</dbReference>
<name>A0ABS2YP70_POLSP</name>
<dbReference type="PROSITE" id="PS51450">
    <property type="entry name" value="LRR"/>
    <property type="match status" value="2"/>
</dbReference>
<dbReference type="InterPro" id="IPR003591">
    <property type="entry name" value="Leu-rich_rpt_typical-subtyp"/>
</dbReference>
<dbReference type="EMBL" id="JAAWVQ010169111">
    <property type="protein sequence ID" value="MBN3287782.1"/>
    <property type="molecule type" value="Genomic_DNA"/>
</dbReference>
<dbReference type="Pfam" id="PF13855">
    <property type="entry name" value="LRR_8"/>
    <property type="match status" value="1"/>
</dbReference>
<dbReference type="PANTHER" id="PTHR48051">
    <property type="match status" value="1"/>
</dbReference>
<dbReference type="Proteomes" id="UP001166093">
    <property type="component" value="Unassembled WGS sequence"/>
</dbReference>
<organism evidence="3 4">
    <name type="scientific">Polyodon spathula</name>
    <name type="common">North American paddlefish</name>
    <name type="synonym">Squalus spathula</name>
    <dbReference type="NCBI Taxonomy" id="7913"/>
    <lineage>
        <taxon>Eukaryota</taxon>
        <taxon>Metazoa</taxon>
        <taxon>Chordata</taxon>
        <taxon>Craniata</taxon>
        <taxon>Vertebrata</taxon>
        <taxon>Euteleostomi</taxon>
        <taxon>Actinopterygii</taxon>
        <taxon>Chondrostei</taxon>
        <taxon>Acipenseriformes</taxon>
        <taxon>Polyodontidae</taxon>
        <taxon>Polyodon</taxon>
    </lineage>
</organism>
<reference evidence="3" key="1">
    <citation type="journal article" date="2021" name="Cell">
        <title>Tracing the genetic footprints of vertebrate landing in non-teleost ray-finned fishes.</title>
        <authorList>
            <person name="Bi X."/>
            <person name="Wang K."/>
            <person name="Yang L."/>
            <person name="Pan H."/>
            <person name="Jiang H."/>
            <person name="Wei Q."/>
            <person name="Fang M."/>
            <person name="Yu H."/>
            <person name="Zhu C."/>
            <person name="Cai Y."/>
            <person name="He Y."/>
            <person name="Gan X."/>
            <person name="Zeng H."/>
            <person name="Yu D."/>
            <person name="Zhu Y."/>
            <person name="Jiang H."/>
            <person name="Qiu Q."/>
            <person name="Yang H."/>
            <person name="Zhang Y.E."/>
            <person name="Wang W."/>
            <person name="Zhu M."/>
            <person name="He S."/>
            <person name="Zhang G."/>
        </authorList>
    </citation>
    <scope>NUCLEOTIDE SEQUENCE</scope>
    <source>
        <strain evidence="3">Pddl_001</strain>
    </source>
</reference>
<dbReference type="SMART" id="SM00369">
    <property type="entry name" value="LRR_TYP"/>
    <property type="match status" value="5"/>
</dbReference>
<proteinExistence type="predicted"/>
<dbReference type="InterPro" id="IPR001611">
    <property type="entry name" value="Leu-rich_rpt"/>
</dbReference>
<keyword evidence="2" id="KW-0677">Repeat</keyword>
<evidence type="ECO:0000313" key="3">
    <source>
        <dbReference type="EMBL" id="MBN3287782.1"/>
    </source>
</evidence>
<keyword evidence="1" id="KW-0433">Leucine-rich repeat</keyword>
<accession>A0ABS2YP70</accession>
<dbReference type="SUPFAM" id="SSF52058">
    <property type="entry name" value="L domain-like"/>
    <property type="match status" value="1"/>
</dbReference>
<evidence type="ECO:0000256" key="1">
    <source>
        <dbReference type="ARBA" id="ARBA00022614"/>
    </source>
</evidence>
<dbReference type="Gene3D" id="3.80.10.10">
    <property type="entry name" value="Ribonuclease Inhibitor"/>
    <property type="match status" value="2"/>
</dbReference>
<keyword evidence="4" id="KW-1185">Reference proteome</keyword>
<dbReference type="InterPro" id="IPR032675">
    <property type="entry name" value="LRR_dom_sf"/>
</dbReference>
<dbReference type="InterPro" id="IPR050216">
    <property type="entry name" value="LRR_domain-containing"/>
</dbReference>
<dbReference type="PANTHER" id="PTHR48051:SF62">
    <property type="entry name" value="LEUCINE-RICH REPEAT-CONTAINING PROTEIN 57"/>
    <property type="match status" value="1"/>
</dbReference>
<dbReference type="Pfam" id="PF00560">
    <property type="entry name" value="LRR_1"/>
    <property type="match status" value="1"/>
</dbReference>
<evidence type="ECO:0000313" key="4">
    <source>
        <dbReference type="Proteomes" id="UP001166093"/>
    </source>
</evidence>
<comment type="caution">
    <text evidence="3">The sequence shown here is derived from an EMBL/GenBank/DDBJ whole genome shotgun (WGS) entry which is preliminary data.</text>
</comment>